<evidence type="ECO:0000313" key="3">
    <source>
        <dbReference type="Proteomes" id="UP000563094"/>
    </source>
</evidence>
<dbReference type="EMBL" id="JACJIQ010000001">
    <property type="protein sequence ID" value="MBA9075711.1"/>
    <property type="molecule type" value="Genomic_DNA"/>
</dbReference>
<protein>
    <submittedName>
        <fullName evidence="2">CRISPR-associated protein Cas5h</fullName>
    </submittedName>
</protein>
<name>A0A839GPD8_9BACT</name>
<dbReference type="Proteomes" id="UP000563094">
    <property type="component" value="Unassembled WGS sequence"/>
</dbReference>
<organism evidence="2 3">
    <name type="scientific">Rufibacter quisquiliarum</name>
    <dbReference type="NCBI Taxonomy" id="1549639"/>
    <lineage>
        <taxon>Bacteria</taxon>
        <taxon>Pseudomonadati</taxon>
        <taxon>Bacteroidota</taxon>
        <taxon>Cytophagia</taxon>
        <taxon>Cytophagales</taxon>
        <taxon>Hymenobacteraceae</taxon>
        <taxon>Rufibacter</taxon>
    </lineage>
</organism>
<evidence type="ECO:0000256" key="1">
    <source>
        <dbReference type="ARBA" id="ARBA00023118"/>
    </source>
</evidence>
<dbReference type="GO" id="GO:0051607">
    <property type="term" value="P:defense response to virus"/>
    <property type="evidence" value="ECO:0007669"/>
    <property type="project" value="UniProtKB-KW"/>
</dbReference>
<comment type="caution">
    <text evidence="2">The sequence shown here is derived from an EMBL/GenBank/DDBJ whole genome shotgun (WGS) entry which is preliminary data.</text>
</comment>
<dbReference type="InterPro" id="IPR013422">
    <property type="entry name" value="CRISPR-assoc_prot_Cas5_N"/>
</dbReference>
<dbReference type="NCBIfam" id="TIGR02593">
    <property type="entry name" value="CRISPR_cas5"/>
    <property type="match status" value="1"/>
</dbReference>
<proteinExistence type="predicted"/>
<dbReference type="AlphaFoldDB" id="A0A839GPD8"/>
<evidence type="ECO:0000313" key="2">
    <source>
        <dbReference type="EMBL" id="MBA9075711.1"/>
    </source>
</evidence>
<gene>
    <name evidence="2" type="ORF">FHS90_000408</name>
</gene>
<accession>A0A839GPD8</accession>
<keyword evidence="1" id="KW-0051">Antiviral defense</keyword>
<reference evidence="2 3" key="1">
    <citation type="submission" date="2020-08" db="EMBL/GenBank/DDBJ databases">
        <title>Genomic Encyclopedia of Type Strains, Phase IV (KMG-IV): sequencing the most valuable type-strain genomes for metagenomic binning, comparative biology and taxonomic classification.</title>
        <authorList>
            <person name="Goeker M."/>
        </authorList>
    </citation>
    <scope>NUCLEOTIDE SEQUENCE [LARGE SCALE GENOMIC DNA]</scope>
    <source>
        <strain evidence="2 3">DSM 29854</strain>
    </source>
</reference>
<dbReference type="RefSeq" id="WP_182511361.1">
    <property type="nucleotide sequence ID" value="NZ_JACJIQ010000001.1"/>
</dbReference>
<keyword evidence="3" id="KW-1185">Reference proteome</keyword>
<sequence>MSQEKLISIDLRGDFGFLKKPDYNEGMLLSYNMLHKPALLGILGAIIGLGGYQKKGELPEYYQVLNDIPVGIAPLEGSHEKGNFIKSSVKYSNTVGYANKDGNLLVEETMLIKPAYRCFLLLNLEKPAQAKLYDYLKTGQAEFVPYLGKNEYHAWWLDGEGNITFREYEFQLEATSSSDLKILTAFRKTITLKYERVEDDFMSASNPFEFVFTPTSFAYFERLPAGFHAQLFQYHLEDFTYSNFPLKKGVQLPNLYFLPELQGYVQLA</sequence>